<sequence length="237" mass="27316">MNWFAFEHCLFCHGELKTAASWRSVFLKTEREYICGGCKNRLEPLKGDTCRICSKVLEAEFRKGNLCYDCIRWEENPHWSGLLTQNISLYHYNDFLKEIIARFKYRGDYVLARGFKPDIASAVKSMLFDCLVPIPLSPERQYERGFNQTEALILESGLQPTPLLSRIHTEKQSKKSRTDRIHLSQVFQMIPEKIPDINGKTILLFDDIYTTGSTLRHAAKILKENGAGSIYSLTLAR</sequence>
<accession>A0A4R2BI02</accession>
<dbReference type="CDD" id="cd06223">
    <property type="entry name" value="PRTases_typeI"/>
    <property type="match status" value="1"/>
</dbReference>
<dbReference type="InterPro" id="IPR000836">
    <property type="entry name" value="PRTase_dom"/>
</dbReference>
<evidence type="ECO:0000313" key="3">
    <source>
        <dbReference type="EMBL" id="TCN26738.1"/>
    </source>
</evidence>
<dbReference type="PANTHER" id="PTHR47505:SF1">
    <property type="entry name" value="DNA UTILIZATION PROTEIN YHGH"/>
    <property type="match status" value="1"/>
</dbReference>
<dbReference type="RefSeq" id="WP_132003317.1">
    <property type="nucleotide sequence ID" value="NZ_JABUHM010000002.1"/>
</dbReference>
<dbReference type="InterPro" id="IPR029057">
    <property type="entry name" value="PRTase-like"/>
</dbReference>
<comment type="similarity">
    <text evidence="1">Belongs to the ComF/GntX family.</text>
</comment>
<evidence type="ECO:0000259" key="2">
    <source>
        <dbReference type="Pfam" id="PF00156"/>
    </source>
</evidence>
<name>A0A4R2BI02_9BACI</name>
<comment type="caution">
    <text evidence="3">The sequence shown here is derived from an EMBL/GenBank/DDBJ whole genome shotgun (WGS) entry which is preliminary data.</text>
</comment>
<feature type="domain" description="Phosphoribosyltransferase" evidence="2">
    <location>
        <begin position="182"/>
        <end position="236"/>
    </location>
</feature>
<dbReference type="Gene3D" id="3.40.50.2020">
    <property type="match status" value="1"/>
</dbReference>
<dbReference type="EMBL" id="SLVV01000003">
    <property type="protein sequence ID" value="TCN26738.1"/>
    <property type="molecule type" value="Genomic_DNA"/>
</dbReference>
<evidence type="ECO:0000313" key="4">
    <source>
        <dbReference type="Proteomes" id="UP000295689"/>
    </source>
</evidence>
<dbReference type="SUPFAM" id="SSF53271">
    <property type="entry name" value="PRTase-like"/>
    <property type="match status" value="1"/>
</dbReference>
<dbReference type="AlphaFoldDB" id="A0A4R2BI02"/>
<dbReference type="InterPro" id="IPR051910">
    <property type="entry name" value="ComF/GntX_DNA_util-trans"/>
</dbReference>
<dbReference type="Proteomes" id="UP000295689">
    <property type="component" value="Unassembled WGS sequence"/>
</dbReference>
<keyword evidence="4" id="KW-1185">Reference proteome</keyword>
<organism evidence="3 4">
    <name type="scientific">Mesobacillus foraminis</name>
    <dbReference type="NCBI Taxonomy" id="279826"/>
    <lineage>
        <taxon>Bacteria</taxon>
        <taxon>Bacillati</taxon>
        <taxon>Bacillota</taxon>
        <taxon>Bacilli</taxon>
        <taxon>Bacillales</taxon>
        <taxon>Bacillaceae</taxon>
        <taxon>Mesobacillus</taxon>
    </lineage>
</organism>
<evidence type="ECO:0000256" key="1">
    <source>
        <dbReference type="ARBA" id="ARBA00008007"/>
    </source>
</evidence>
<proteinExistence type="inferred from homology"/>
<dbReference type="PANTHER" id="PTHR47505">
    <property type="entry name" value="DNA UTILIZATION PROTEIN YHGH"/>
    <property type="match status" value="1"/>
</dbReference>
<reference evidence="3 4" key="1">
    <citation type="journal article" date="2015" name="Stand. Genomic Sci.">
        <title>Genomic Encyclopedia of Bacterial and Archaeal Type Strains, Phase III: the genomes of soil and plant-associated and newly described type strains.</title>
        <authorList>
            <person name="Whitman W.B."/>
            <person name="Woyke T."/>
            <person name="Klenk H.P."/>
            <person name="Zhou Y."/>
            <person name="Lilburn T.G."/>
            <person name="Beck B.J."/>
            <person name="De Vos P."/>
            <person name="Vandamme P."/>
            <person name="Eisen J.A."/>
            <person name="Garrity G."/>
            <person name="Hugenholtz P."/>
            <person name="Kyrpides N.C."/>
        </authorList>
    </citation>
    <scope>NUCLEOTIDE SEQUENCE [LARGE SCALE GENOMIC DNA]</scope>
    <source>
        <strain evidence="3 4">CV53</strain>
    </source>
</reference>
<gene>
    <name evidence="3" type="ORF">EV146_103261</name>
</gene>
<protein>
    <submittedName>
        <fullName evidence="3">Competence protein ComFC</fullName>
    </submittedName>
</protein>
<dbReference type="Pfam" id="PF00156">
    <property type="entry name" value="Pribosyltran"/>
    <property type="match status" value="1"/>
</dbReference>